<sequence length="168" mass="18921">MRKGGLRFRYKRPTPTGEQHRTRHSALSRGLHSAIDAIRFALQVSEPSRFIPSKAPGYSLVSNSGHPPNWSWQHRRAWSRGSARLMIRYLKPLDEKGFVRDVKGSGGSVRRIQGCFTSVKPDVDGWVFVSGKRSKVGVFCSGRLTRSCAGSTRMRIRAMSWHLRIAKG</sequence>
<gene>
    <name evidence="2" type="ORF">K432DRAFT_154683</name>
</gene>
<proteinExistence type="predicted"/>
<dbReference type="AlphaFoldDB" id="A0A8E2JIU8"/>
<feature type="region of interest" description="Disordered" evidence="1">
    <location>
        <begin position="1"/>
        <end position="25"/>
    </location>
</feature>
<protein>
    <submittedName>
        <fullName evidence="2">Uncharacterized protein</fullName>
    </submittedName>
</protein>
<feature type="compositionally biased region" description="Basic residues" evidence="1">
    <location>
        <begin position="1"/>
        <end position="12"/>
    </location>
</feature>
<dbReference type="EMBL" id="KV744848">
    <property type="protein sequence ID" value="OCK83957.1"/>
    <property type="molecule type" value="Genomic_DNA"/>
</dbReference>
<evidence type="ECO:0000256" key="1">
    <source>
        <dbReference type="SAM" id="MobiDB-lite"/>
    </source>
</evidence>
<evidence type="ECO:0000313" key="2">
    <source>
        <dbReference type="EMBL" id="OCK83957.1"/>
    </source>
</evidence>
<organism evidence="2 3">
    <name type="scientific">Lepidopterella palustris CBS 459.81</name>
    <dbReference type="NCBI Taxonomy" id="1314670"/>
    <lineage>
        <taxon>Eukaryota</taxon>
        <taxon>Fungi</taxon>
        <taxon>Dikarya</taxon>
        <taxon>Ascomycota</taxon>
        <taxon>Pezizomycotina</taxon>
        <taxon>Dothideomycetes</taxon>
        <taxon>Pleosporomycetidae</taxon>
        <taxon>Mytilinidiales</taxon>
        <taxon>Argynnaceae</taxon>
        <taxon>Lepidopterella</taxon>
    </lineage>
</organism>
<evidence type="ECO:0000313" key="3">
    <source>
        <dbReference type="Proteomes" id="UP000250266"/>
    </source>
</evidence>
<reference evidence="2 3" key="1">
    <citation type="journal article" date="2016" name="Nat. Commun.">
        <title>Ectomycorrhizal ecology is imprinted in the genome of the dominant symbiotic fungus Cenococcum geophilum.</title>
        <authorList>
            <consortium name="DOE Joint Genome Institute"/>
            <person name="Peter M."/>
            <person name="Kohler A."/>
            <person name="Ohm R.A."/>
            <person name="Kuo A."/>
            <person name="Krutzmann J."/>
            <person name="Morin E."/>
            <person name="Arend M."/>
            <person name="Barry K.W."/>
            <person name="Binder M."/>
            <person name="Choi C."/>
            <person name="Clum A."/>
            <person name="Copeland A."/>
            <person name="Grisel N."/>
            <person name="Haridas S."/>
            <person name="Kipfer T."/>
            <person name="LaButti K."/>
            <person name="Lindquist E."/>
            <person name="Lipzen A."/>
            <person name="Maire R."/>
            <person name="Meier B."/>
            <person name="Mihaltcheva S."/>
            <person name="Molinier V."/>
            <person name="Murat C."/>
            <person name="Poggeler S."/>
            <person name="Quandt C.A."/>
            <person name="Sperisen C."/>
            <person name="Tritt A."/>
            <person name="Tisserant E."/>
            <person name="Crous P.W."/>
            <person name="Henrissat B."/>
            <person name="Nehls U."/>
            <person name="Egli S."/>
            <person name="Spatafora J.W."/>
            <person name="Grigoriev I.V."/>
            <person name="Martin F.M."/>
        </authorList>
    </citation>
    <scope>NUCLEOTIDE SEQUENCE [LARGE SCALE GENOMIC DNA]</scope>
    <source>
        <strain evidence="2 3">CBS 459.81</strain>
    </source>
</reference>
<keyword evidence="3" id="KW-1185">Reference proteome</keyword>
<name>A0A8E2JIU8_9PEZI</name>
<dbReference type="Proteomes" id="UP000250266">
    <property type="component" value="Unassembled WGS sequence"/>
</dbReference>
<accession>A0A8E2JIU8</accession>